<evidence type="ECO:0000256" key="3">
    <source>
        <dbReference type="SAM" id="MobiDB-lite"/>
    </source>
</evidence>
<sequence length="566" mass="62463">MTAWESSLSGHRPPKFRIGPLDRYAVFAAVVVVSVLLFWAATALSEWFWLPAAVFIALALTGLRDVVQTEHAVLRNYPIMGHFRFLFEKIRPEIRQYLIESDQDEEPFSREDRSIVYQRAKNQEGARPFGTKKAVYQGGYSWMTHSITPTHLDRHDFRVRIGGPDCAKPYDASLYNISAMSFGSLSGNAIKALNIGAKKGGFAHDTGEGGISSYHRQGGDLIWEIGSGYFGCRDAEGNFDPEKFRAQATDDQVKMVEIKLSQGAKPGHGGMLPAAKITEEIAEARGVEMGKDCVSPAGHSEFSNPTELCEFIGRLRDLSGGKPVGFKLCIGHRREFMCIVKAMIKTGIYPDFIVVDGTEGGTGAAPLEFANHVGMPLNEGLSFVHNTLLGAGVRERIRIGASGKLIHAYDIGRAFALGADWCNSARGFMFAVGCIQAQACHTNECPTGVTTQDPIRQRALVVPEKGERVYNFHRNTMRALAEIAGAAGLDDPRDFLPYHFMKRENDGAMVEASDVWTYLPTGFLLTEGDDHMAYRQRWKRASAETFRPPDPVGRKTTRGEMEQAAQ</sequence>
<feature type="transmembrane region" description="Helical" evidence="4">
    <location>
        <begin position="21"/>
        <end position="41"/>
    </location>
</feature>
<dbReference type="InterPro" id="IPR002932">
    <property type="entry name" value="Glu_synthdom"/>
</dbReference>
<accession>A0A4R6APW1</accession>
<protein>
    <submittedName>
        <fullName evidence="6">FMN-binding glutamate synthase family protein</fullName>
    </submittedName>
</protein>
<comment type="similarity">
    <text evidence="1 2">Belongs to the glutamate synthase family.</text>
</comment>
<feature type="compositionally biased region" description="Basic and acidic residues" evidence="3">
    <location>
        <begin position="557"/>
        <end position="566"/>
    </location>
</feature>
<dbReference type="InterPro" id="IPR013785">
    <property type="entry name" value="Aldolase_TIM"/>
</dbReference>
<dbReference type="InterPro" id="IPR027283">
    <property type="entry name" value="YerD"/>
</dbReference>
<evidence type="ECO:0000256" key="2">
    <source>
        <dbReference type="PIRNR" id="PIRNR006429"/>
    </source>
</evidence>
<organism evidence="6 7">
    <name type="scientific">Palleronia sediminis</name>
    <dbReference type="NCBI Taxonomy" id="2547833"/>
    <lineage>
        <taxon>Bacteria</taxon>
        <taxon>Pseudomonadati</taxon>
        <taxon>Pseudomonadota</taxon>
        <taxon>Alphaproteobacteria</taxon>
        <taxon>Rhodobacterales</taxon>
        <taxon>Roseobacteraceae</taxon>
        <taxon>Palleronia</taxon>
    </lineage>
</organism>
<evidence type="ECO:0000313" key="6">
    <source>
        <dbReference type="EMBL" id="TDL83703.1"/>
    </source>
</evidence>
<dbReference type="GO" id="GO:0015930">
    <property type="term" value="F:glutamate synthase activity"/>
    <property type="evidence" value="ECO:0007669"/>
    <property type="project" value="InterPro"/>
</dbReference>
<dbReference type="InterPro" id="IPR024188">
    <property type="entry name" value="GltB"/>
</dbReference>
<dbReference type="PANTHER" id="PTHR43819:SF1">
    <property type="entry name" value="ARCHAEAL-TYPE GLUTAMATE SYNTHASE [NADPH]"/>
    <property type="match status" value="1"/>
</dbReference>
<feature type="region of interest" description="Disordered" evidence="3">
    <location>
        <begin position="542"/>
        <end position="566"/>
    </location>
</feature>
<feature type="domain" description="Glutamate synthase" evidence="5">
    <location>
        <begin position="176"/>
        <end position="489"/>
    </location>
</feature>
<evidence type="ECO:0000256" key="1">
    <source>
        <dbReference type="ARBA" id="ARBA00009716"/>
    </source>
</evidence>
<dbReference type="FunFam" id="3.20.20.70:FF:000156">
    <property type="entry name" value="Glutamate synthase domain protein"/>
    <property type="match status" value="1"/>
</dbReference>
<gene>
    <name evidence="6" type="ORF">E2L08_03425</name>
</gene>
<dbReference type="SUPFAM" id="SSF51395">
    <property type="entry name" value="FMN-linked oxidoreductases"/>
    <property type="match status" value="1"/>
</dbReference>
<proteinExistence type="inferred from homology"/>
<evidence type="ECO:0000256" key="4">
    <source>
        <dbReference type="SAM" id="Phobius"/>
    </source>
</evidence>
<keyword evidence="7" id="KW-1185">Reference proteome</keyword>
<dbReference type="OrthoDB" id="9758182at2"/>
<dbReference type="CDD" id="cd02808">
    <property type="entry name" value="GltS_FMN"/>
    <property type="match status" value="1"/>
</dbReference>
<keyword evidence="4" id="KW-0472">Membrane</keyword>
<reference evidence="6 7" key="1">
    <citation type="submission" date="2019-03" db="EMBL/GenBank/DDBJ databases">
        <title>Primorskyibacter sp. SS33 isolated from sediments.</title>
        <authorList>
            <person name="Xunke S."/>
        </authorList>
    </citation>
    <scope>NUCLEOTIDE SEQUENCE [LARGE SCALE GENOMIC DNA]</scope>
    <source>
        <strain evidence="6 7">SS33</strain>
    </source>
</reference>
<dbReference type="Gene3D" id="3.20.20.70">
    <property type="entry name" value="Aldolase class I"/>
    <property type="match status" value="1"/>
</dbReference>
<comment type="caution">
    <text evidence="6">The sequence shown here is derived from an EMBL/GenBank/DDBJ whole genome shotgun (WGS) entry which is preliminary data.</text>
</comment>
<dbReference type="GO" id="GO:0006537">
    <property type="term" value="P:glutamate biosynthetic process"/>
    <property type="evidence" value="ECO:0007669"/>
    <property type="project" value="InterPro"/>
</dbReference>
<dbReference type="PIRSF" id="PIRSF500060">
    <property type="entry name" value="UCP500060"/>
    <property type="match status" value="1"/>
</dbReference>
<evidence type="ECO:0000313" key="7">
    <source>
        <dbReference type="Proteomes" id="UP000295701"/>
    </source>
</evidence>
<keyword evidence="4" id="KW-0812">Transmembrane</keyword>
<dbReference type="PIRSF" id="PIRSF006429">
    <property type="entry name" value="GOGAT_lg_2"/>
    <property type="match status" value="1"/>
</dbReference>
<dbReference type="AlphaFoldDB" id="A0A4R6APW1"/>
<dbReference type="Proteomes" id="UP000295701">
    <property type="component" value="Unassembled WGS sequence"/>
</dbReference>
<dbReference type="PANTHER" id="PTHR43819">
    <property type="entry name" value="ARCHAEAL-TYPE GLUTAMATE SYNTHASE [NADPH]"/>
    <property type="match status" value="1"/>
</dbReference>
<dbReference type="Pfam" id="PF01645">
    <property type="entry name" value="Glu_synthase"/>
    <property type="match status" value="1"/>
</dbReference>
<name>A0A4R6APW1_9RHOB</name>
<evidence type="ECO:0000259" key="5">
    <source>
        <dbReference type="Pfam" id="PF01645"/>
    </source>
</evidence>
<dbReference type="EMBL" id="SNAA01000002">
    <property type="protein sequence ID" value="TDL83703.1"/>
    <property type="molecule type" value="Genomic_DNA"/>
</dbReference>
<keyword evidence="4" id="KW-1133">Transmembrane helix</keyword>